<dbReference type="EMBL" id="FNVB01000010">
    <property type="protein sequence ID" value="SEG95430.1"/>
    <property type="molecule type" value="Genomic_DNA"/>
</dbReference>
<sequence>MDAAAESVRKFRTELAAAVGRGQRARADAQRRTADFRRNTEELAERAGRTGDGEQRAEALAHRNRMGLEVPELTGPIPAAGSTEDTGVADEKAPKAGKSQEQTPSDGSDLDFSQAQIMR</sequence>
<evidence type="ECO:0000256" key="1">
    <source>
        <dbReference type="SAM" id="MobiDB-lite"/>
    </source>
</evidence>
<organism evidence="2 5">
    <name type="scientific">Saccharopolyspora kobensis</name>
    <dbReference type="NCBI Taxonomy" id="146035"/>
    <lineage>
        <taxon>Bacteria</taxon>
        <taxon>Bacillati</taxon>
        <taxon>Actinomycetota</taxon>
        <taxon>Actinomycetes</taxon>
        <taxon>Pseudonocardiales</taxon>
        <taxon>Pseudonocardiaceae</taxon>
        <taxon>Saccharopolyspora</taxon>
    </lineage>
</organism>
<dbReference type="SMR" id="A0A1H6EC92"/>
<evidence type="ECO:0000313" key="3">
    <source>
        <dbReference type="EMBL" id="SFD56448.1"/>
    </source>
</evidence>
<protein>
    <submittedName>
        <fullName evidence="2">Uncharacterized protein</fullName>
    </submittedName>
</protein>
<reference evidence="4 5" key="2">
    <citation type="submission" date="2016-10" db="EMBL/GenBank/DDBJ databases">
        <authorList>
            <person name="Varghese N."/>
            <person name="Submissions S."/>
        </authorList>
    </citation>
    <scope>NUCLEOTIDE SEQUENCE [LARGE SCALE GENOMIC DNA]</scope>
    <source>
        <strain evidence="5">ATCC 20501</strain>
        <strain evidence="3 4">CGMCC 4.3529</strain>
    </source>
</reference>
<feature type="region of interest" description="Disordered" evidence="1">
    <location>
        <begin position="17"/>
        <end position="119"/>
    </location>
</feature>
<evidence type="ECO:0000313" key="2">
    <source>
        <dbReference type="EMBL" id="SEG95430.1"/>
    </source>
</evidence>
<dbReference type="RefSeq" id="WP_093352324.1">
    <property type="nucleotide sequence ID" value="NZ_FNVB01000010.1"/>
</dbReference>
<evidence type="ECO:0000313" key="4">
    <source>
        <dbReference type="Proteomes" id="UP000199690"/>
    </source>
</evidence>
<gene>
    <name evidence="2" type="ORF">SAMN02982929_06192</name>
    <name evidence="3" type="ORF">SAMN05216506_10594</name>
</gene>
<name>A0A1H6EC92_9PSEU</name>
<dbReference type="EMBL" id="FOME01000005">
    <property type="protein sequence ID" value="SFD56448.1"/>
    <property type="molecule type" value="Genomic_DNA"/>
</dbReference>
<accession>A0A1I1TH18</accession>
<feature type="compositionally biased region" description="Polar residues" evidence="1">
    <location>
        <begin position="99"/>
        <end position="119"/>
    </location>
</feature>
<accession>A0A1H6EC92</accession>
<dbReference type="Proteomes" id="UP000199690">
    <property type="component" value="Unassembled WGS sequence"/>
</dbReference>
<dbReference type="AlphaFoldDB" id="A0A1H6EC92"/>
<dbReference type="Proteomes" id="UP000236729">
    <property type="component" value="Unassembled WGS sequence"/>
</dbReference>
<keyword evidence="4" id="KW-1185">Reference proteome</keyword>
<reference evidence="2" key="1">
    <citation type="submission" date="2016-10" db="EMBL/GenBank/DDBJ databases">
        <authorList>
            <person name="de Groot N.N."/>
        </authorList>
    </citation>
    <scope>NUCLEOTIDE SEQUENCE [LARGE SCALE GENOMIC DNA]</scope>
    <source>
        <strain evidence="2">ATCC 20501</strain>
    </source>
</reference>
<feature type="compositionally biased region" description="Basic and acidic residues" evidence="1">
    <location>
        <begin position="25"/>
        <end position="61"/>
    </location>
</feature>
<evidence type="ECO:0000313" key="5">
    <source>
        <dbReference type="Proteomes" id="UP000236729"/>
    </source>
</evidence>
<proteinExistence type="predicted"/>